<dbReference type="EMBL" id="VJZL01000011">
    <property type="protein sequence ID" value="TRX10144.1"/>
    <property type="molecule type" value="Genomic_DNA"/>
</dbReference>
<dbReference type="Gene3D" id="2.60.40.1120">
    <property type="entry name" value="Carboxypeptidase-like, regulatory domain"/>
    <property type="match status" value="1"/>
</dbReference>
<keyword evidence="2" id="KW-0472">Membrane</keyword>
<comment type="subcellular location">
    <subcellularLocation>
        <location evidence="1">Cell outer membrane</location>
    </subcellularLocation>
</comment>
<dbReference type="Proteomes" id="UP000318669">
    <property type="component" value="Unassembled WGS sequence"/>
</dbReference>
<name>A0A553BPG4_9FLAO</name>
<dbReference type="InterPro" id="IPR012910">
    <property type="entry name" value="Plug_dom"/>
</dbReference>
<dbReference type="EMBL" id="VJZN01000013">
    <property type="protein sequence ID" value="TRX06101.1"/>
    <property type="molecule type" value="Genomic_DNA"/>
</dbReference>
<dbReference type="Pfam" id="PF07715">
    <property type="entry name" value="Plug"/>
    <property type="match status" value="1"/>
</dbReference>
<dbReference type="OrthoDB" id="9803050at2"/>
<dbReference type="Proteomes" id="UP000318528">
    <property type="component" value="Unassembled WGS sequence"/>
</dbReference>
<dbReference type="InterPro" id="IPR036942">
    <property type="entry name" value="Beta-barrel_TonB_sf"/>
</dbReference>
<evidence type="ECO:0000259" key="4">
    <source>
        <dbReference type="Pfam" id="PF07715"/>
    </source>
</evidence>
<evidence type="ECO:0000313" key="6">
    <source>
        <dbReference type="EMBL" id="TRX10144.1"/>
    </source>
</evidence>
<protein>
    <submittedName>
        <fullName evidence="6">TonB-dependent receptor</fullName>
    </submittedName>
</protein>
<reference evidence="7 8" key="1">
    <citation type="submission" date="2019-07" db="EMBL/GenBank/DDBJ databases">
        <title>Novel species of Flavobacterium.</title>
        <authorList>
            <person name="Liu Q."/>
            <person name="Xin Y.-H."/>
        </authorList>
    </citation>
    <scope>NUCLEOTIDE SEQUENCE [LARGE SCALE GENOMIC DNA]</scope>
    <source>
        <strain evidence="5 7">GSP39</strain>
        <strain evidence="6 8">GSR22</strain>
    </source>
</reference>
<comment type="caution">
    <text evidence="6">The sequence shown here is derived from an EMBL/GenBank/DDBJ whole genome shotgun (WGS) entry which is preliminary data.</text>
</comment>
<keyword evidence="3" id="KW-0998">Cell outer membrane</keyword>
<dbReference type="RefSeq" id="WP_143387389.1">
    <property type="nucleotide sequence ID" value="NZ_VJZL01000011.1"/>
</dbReference>
<dbReference type="SUPFAM" id="SSF56935">
    <property type="entry name" value="Porins"/>
    <property type="match status" value="1"/>
</dbReference>
<dbReference type="GO" id="GO:0009279">
    <property type="term" value="C:cell outer membrane"/>
    <property type="evidence" value="ECO:0007669"/>
    <property type="project" value="UniProtKB-SubCell"/>
</dbReference>
<sequence>MMLNRWLIPLLLCFGSICYGQNTAKKIPLTEVIVSIEKQFNIKFSYAVEDVAAIAITKPNTSFTLQETIDYLNSKTLLNFKALDNRYVTVSVINKTISVCGIVLSDEKKIPLIGASVVVDNIAISSITNENGKFNLQNVPINATLTVSYLGFQSRQFSANELFSTQNNCKEIVLSTKNEELNQVLISVYLTPGLQKYLDGSTVLNTKKFGILPGLIEPDILQSIQALPGVESTNESIANINVRGGTNDQNLVIWDNIKMYHSGHFFGLISAYNPNLTNKVIVSKNGTSAEYSDGVSSTINMHTKDAVTNTFSGGGGINLISADAFLEIPITEKLELHISGRRSITDLFKSPTYTKYFERSFQDSDINADSDKNDTSSDFYFYDYTAKLLFDLNEKHQFRANIIGINNALDYSERLTVNSNETESKTSNLSQKNIGYGGNWKAQWNPKLSTNFVTYFSRYNIDATDYRVETDQRLTEANEVLETGAKLNTYYKTNDNLNFLFGYQFNETGMLNQTTVSNPFYSSTKKDVLLNHALFSEVEYNKNNTYLRVGLRLNYFQKFEKFLVEPRINIRQKLSNQFALKLEGEFKNQSTTQIVDFEDDFLGVEKRRWVLVTDKDIPIATSKQGSFGVEFNQNKLNIEVTSFYKIIDGITASNQGFYNSFQFNNANGSYTAKGLEFLANKAAHQYSVWISYTFSTNDYEFNTFTPSTFPNNVDIRHSVSLGFYYDIFKNLKISVGGIWRNGQPYTKPIEGNETVQNGNNTMVSYDSPNSENLDNFMRLDASLNYNFNLSQFIKASFTAGVINATNQDNVINRYYKVNPNDLNDAIQVDNKSLGLTPNISFRVNF</sequence>
<proteinExistence type="predicted"/>
<keyword evidence="6" id="KW-0675">Receptor</keyword>
<keyword evidence="7" id="KW-1185">Reference proteome</keyword>
<dbReference type="InterPro" id="IPR008969">
    <property type="entry name" value="CarboxyPept-like_regulatory"/>
</dbReference>
<dbReference type="InterPro" id="IPR037066">
    <property type="entry name" value="Plug_dom_sf"/>
</dbReference>
<feature type="domain" description="TonB-dependent receptor plug" evidence="4">
    <location>
        <begin position="219"/>
        <end position="294"/>
    </location>
</feature>
<dbReference type="Gene3D" id="2.170.130.10">
    <property type="entry name" value="TonB-dependent receptor, plug domain"/>
    <property type="match status" value="1"/>
</dbReference>
<evidence type="ECO:0000256" key="2">
    <source>
        <dbReference type="ARBA" id="ARBA00023136"/>
    </source>
</evidence>
<dbReference type="SUPFAM" id="SSF49464">
    <property type="entry name" value="Carboxypeptidase regulatory domain-like"/>
    <property type="match status" value="1"/>
</dbReference>
<gene>
    <name evidence="6" type="ORF">FNW11_08295</name>
    <name evidence="5" type="ORF">FNW12_09140</name>
</gene>
<evidence type="ECO:0000313" key="7">
    <source>
        <dbReference type="Proteomes" id="UP000318528"/>
    </source>
</evidence>
<dbReference type="Gene3D" id="2.40.170.20">
    <property type="entry name" value="TonB-dependent receptor, beta-barrel domain"/>
    <property type="match status" value="1"/>
</dbReference>
<organism evidence="6 8">
    <name type="scientific">Flavobacterium gawalongense</name>
    <dbReference type="NCBI Taxonomy" id="2594432"/>
    <lineage>
        <taxon>Bacteria</taxon>
        <taxon>Pseudomonadati</taxon>
        <taxon>Bacteroidota</taxon>
        <taxon>Flavobacteriia</taxon>
        <taxon>Flavobacteriales</taxon>
        <taxon>Flavobacteriaceae</taxon>
        <taxon>Flavobacterium</taxon>
    </lineage>
</organism>
<dbReference type="AlphaFoldDB" id="A0A553BPG4"/>
<evidence type="ECO:0000256" key="1">
    <source>
        <dbReference type="ARBA" id="ARBA00004442"/>
    </source>
</evidence>
<accession>A0A553BPG4</accession>
<evidence type="ECO:0000256" key="3">
    <source>
        <dbReference type="ARBA" id="ARBA00023237"/>
    </source>
</evidence>
<evidence type="ECO:0000313" key="8">
    <source>
        <dbReference type="Proteomes" id="UP000318669"/>
    </source>
</evidence>
<evidence type="ECO:0000313" key="5">
    <source>
        <dbReference type="EMBL" id="TRX06101.1"/>
    </source>
</evidence>
<dbReference type="Pfam" id="PF13715">
    <property type="entry name" value="CarbopepD_reg_2"/>
    <property type="match status" value="1"/>
</dbReference>